<dbReference type="PANTHER" id="PTHR23502:SF50">
    <property type="entry name" value="TRANSPORTER, PUTATIVE (AFU_ORTHOLOGUE AFUA_5G00430)-RELATED"/>
    <property type="match status" value="1"/>
</dbReference>
<evidence type="ECO:0000256" key="2">
    <source>
        <dbReference type="ARBA" id="ARBA00022692"/>
    </source>
</evidence>
<comment type="caution">
    <text evidence="6">The sequence shown here is derived from an EMBL/GenBank/DDBJ whole genome shotgun (WGS) entry which is preliminary data.</text>
</comment>
<reference evidence="6" key="2">
    <citation type="journal article" date="2023" name="IMA Fungus">
        <title>Comparative genomic study of the Penicillium genus elucidates a diverse pangenome and 15 lateral gene transfer events.</title>
        <authorList>
            <person name="Petersen C."/>
            <person name="Sorensen T."/>
            <person name="Nielsen M.R."/>
            <person name="Sondergaard T.E."/>
            <person name="Sorensen J.L."/>
            <person name="Fitzpatrick D.A."/>
            <person name="Frisvad J.C."/>
            <person name="Nielsen K.L."/>
        </authorList>
    </citation>
    <scope>NUCLEOTIDE SEQUENCE</scope>
    <source>
        <strain evidence="6">IBT 21917</strain>
    </source>
</reference>
<evidence type="ECO:0000313" key="6">
    <source>
        <dbReference type="EMBL" id="KAJ5183366.1"/>
    </source>
</evidence>
<keyword evidence="4 5" id="KW-0472">Membrane</keyword>
<keyword evidence="7" id="KW-1185">Reference proteome</keyword>
<dbReference type="SUPFAM" id="SSF103473">
    <property type="entry name" value="MFS general substrate transporter"/>
    <property type="match status" value="1"/>
</dbReference>
<protein>
    <recommendedName>
        <fullName evidence="8">Major facilitator superfamily (MFS) profile domain-containing protein</fullName>
    </recommendedName>
</protein>
<evidence type="ECO:0008006" key="8">
    <source>
        <dbReference type="Google" id="ProtNLM"/>
    </source>
</evidence>
<feature type="transmembrane region" description="Helical" evidence="5">
    <location>
        <begin position="64"/>
        <end position="84"/>
    </location>
</feature>
<dbReference type="InterPro" id="IPR036259">
    <property type="entry name" value="MFS_trans_sf"/>
</dbReference>
<proteinExistence type="predicted"/>
<evidence type="ECO:0000313" key="7">
    <source>
        <dbReference type="Proteomes" id="UP001146351"/>
    </source>
</evidence>
<keyword evidence="2 5" id="KW-0812">Transmembrane</keyword>
<accession>A0A9W9ITV1</accession>
<evidence type="ECO:0000256" key="5">
    <source>
        <dbReference type="SAM" id="Phobius"/>
    </source>
</evidence>
<sequence length="197" mass="21519">MISLQASCLIVSPYNFDPIANGLINIAPLIGVVLGFLFGGYLSDKSILWLSKRNNGIYEPEMRLWLAIPIAIPAPATILMFGLGLHGVHWALLAVGFGLFGFSLAAISGIALPYLMDCYQDIVGVIFMRNITSLVVLFALTPWVKGMGMQNLHIFVAVLAFVVYMAPVQLLLWGKACVATAARYKKMAATHVSRRMM</sequence>
<keyword evidence="3 5" id="KW-1133">Transmembrane helix</keyword>
<dbReference type="EMBL" id="JAPQKO010000001">
    <property type="protein sequence ID" value="KAJ5183366.1"/>
    <property type="molecule type" value="Genomic_DNA"/>
</dbReference>
<evidence type="ECO:0000256" key="3">
    <source>
        <dbReference type="ARBA" id="ARBA00022989"/>
    </source>
</evidence>
<feature type="transmembrane region" description="Helical" evidence="5">
    <location>
        <begin position="152"/>
        <end position="173"/>
    </location>
</feature>
<feature type="transmembrane region" description="Helical" evidence="5">
    <location>
        <begin position="22"/>
        <end position="43"/>
    </location>
</feature>
<dbReference type="GO" id="GO:0022857">
    <property type="term" value="F:transmembrane transporter activity"/>
    <property type="evidence" value="ECO:0007669"/>
    <property type="project" value="TreeGrafter"/>
</dbReference>
<reference evidence="6" key="1">
    <citation type="submission" date="2022-11" db="EMBL/GenBank/DDBJ databases">
        <authorList>
            <person name="Petersen C."/>
        </authorList>
    </citation>
    <scope>NUCLEOTIDE SEQUENCE</scope>
    <source>
        <strain evidence="6">IBT 21917</strain>
    </source>
</reference>
<dbReference type="OrthoDB" id="5215911at2759"/>
<organism evidence="6 7">
    <name type="scientific">Penicillium capsulatum</name>
    <dbReference type="NCBI Taxonomy" id="69766"/>
    <lineage>
        <taxon>Eukaryota</taxon>
        <taxon>Fungi</taxon>
        <taxon>Dikarya</taxon>
        <taxon>Ascomycota</taxon>
        <taxon>Pezizomycotina</taxon>
        <taxon>Eurotiomycetes</taxon>
        <taxon>Eurotiomycetidae</taxon>
        <taxon>Eurotiales</taxon>
        <taxon>Aspergillaceae</taxon>
        <taxon>Penicillium</taxon>
    </lineage>
</organism>
<name>A0A9W9ITV1_9EURO</name>
<evidence type="ECO:0000256" key="4">
    <source>
        <dbReference type="ARBA" id="ARBA00023136"/>
    </source>
</evidence>
<feature type="transmembrane region" description="Helical" evidence="5">
    <location>
        <begin position="90"/>
        <end position="115"/>
    </location>
</feature>
<comment type="subcellular location">
    <subcellularLocation>
        <location evidence="1">Membrane</location>
        <topology evidence="1">Multi-pass membrane protein</topology>
    </subcellularLocation>
</comment>
<feature type="transmembrane region" description="Helical" evidence="5">
    <location>
        <begin position="122"/>
        <end position="140"/>
    </location>
</feature>
<evidence type="ECO:0000256" key="1">
    <source>
        <dbReference type="ARBA" id="ARBA00004141"/>
    </source>
</evidence>
<dbReference type="PANTHER" id="PTHR23502">
    <property type="entry name" value="MAJOR FACILITATOR SUPERFAMILY"/>
    <property type="match status" value="1"/>
</dbReference>
<gene>
    <name evidence="6" type="ORF">N7492_000982</name>
</gene>
<dbReference type="Proteomes" id="UP001146351">
    <property type="component" value="Unassembled WGS sequence"/>
</dbReference>
<dbReference type="AlphaFoldDB" id="A0A9W9ITV1"/>
<dbReference type="GO" id="GO:0005886">
    <property type="term" value="C:plasma membrane"/>
    <property type="evidence" value="ECO:0007669"/>
    <property type="project" value="TreeGrafter"/>
</dbReference>